<gene>
    <name evidence="1" type="ORF">MC7420_8189</name>
</gene>
<evidence type="ECO:0000313" key="1">
    <source>
        <dbReference type="EMBL" id="EDX70938.1"/>
    </source>
</evidence>
<dbReference type="Proteomes" id="UP000003835">
    <property type="component" value="Unassembled WGS sequence"/>
</dbReference>
<reference evidence="1 2" key="1">
    <citation type="submission" date="2008-07" db="EMBL/GenBank/DDBJ databases">
        <authorList>
            <person name="Tandeau de Marsac N."/>
            <person name="Ferriera S."/>
            <person name="Johnson J."/>
            <person name="Kravitz S."/>
            <person name="Beeson K."/>
            <person name="Sutton G."/>
            <person name="Rogers Y.-H."/>
            <person name="Friedman R."/>
            <person name="Frazier M."/>
            <person name="Venter J.C."/>
        </authorList>
    </citation>
    <scope>NUCLEOTIDE SEQUENCE [LARGE SCALE GENOMIC DNA]</scope>
    <source>
        <strain evidence="1 2">PCC 7420</strain>
    </source>
</reference>
<protein>
    <submittedName>
        <fullName evidence="1">Uncharacterized protein</fullName>
    </submittedName>
</protein>
<dbReference type="STRING" id="118168.MC7420_8189"/>
<dbReference type="EMBL" id="DS989878">
    <property type="protein sequence ID" value="EDX70938.1"/>
    <property type="molecule type" value="Genomic_DNA"/>
</dbReference>
<dbReference type="AlphaFoldDB" id="B4W4G3"/>
<accession>B4W4G3</accession>
<proteinExistence type="predicted"/>
<sequence length="145" mass="16518">MPRFLHRYFPLQRIGVKRLAGSRLAQVLTLAIAVGLTNLGVTLAQVPGNSTINSPTPQSFPSPRLPRRELEVQPVRSIQIPAIYEHPDFFEEGHEEFEEQIDKLRLQNTPDSSEDEVLTIEESAYWENQDHGESWLTNKANLDLN</sequence>
<name>B4W4G3_9CYAN</name>
<dbReference type="HOGENOM" id="CLU_1783559_0_0_3"/>
<evidence type="ECO:0000313" key="2">
    <source>
        <dbReference type="Proteomes" id="UP000003835"/>
    </source>
</evidence>
<keyword evidence="2" id="KW-1185">Reference proteome</keyword>
<organism evidence="1 2">
    <name type="scientific">Coleofasciculus chthonoplastes PCC 7420</name>
    <dbReference type="NCBI Taxonomy" id="118168"/>
    <lineage>
        <taxon>Bacteria</taxon>
        <taxon>Bacillati</taxon>
        <taxon>Cyanobacteriota</taxon>
        <taxon>Cyanophyceae</taxon>
        <taxon>Coleofasciculales</taxon>
        <taxon>Coleofasciculaceae</taxon>
        <taxon>Coleofasciculus</taxon>
    </lineage>
</organism>